<organism evidence="1 2">
    <name type="scientific">Byssothecium circinans</name>
    <dbReference type="NCBI Taxonomy" id="147558"/>
    <lineage>
        <taxon>Eukaryota</taxon>
        <taxon>Fungi</taxon>
        <taxon>Dikarya</taxon>
        <taxon>Ascomycota</taxon>
        <taxon>Pezizomycotina</taxon>
        <taxon>Dothideomycetes</taxon>
        <taxon>Pleosporomycetidae</taxon>
        <taxon>Pleosporales</taxon>
        <taxon>Massarineae</taxon>
        <taxon>Massarinaceae</taxon>
        <taxon>Byssothecium</taxon>
    </lineage>
</organism>
<evidence type="ECO:0000313" key="2">
    <source>
        <dbReference type="Proteomes" id="UP000800035"/>
    </source>
</evidence>
<name>A0A6A5TC10_9PLEO</name>
<protein>
    <submittedName>
        <fullName evidence="1">Uncharacterized protein</fullName>
    </submittedName>
</protein>
<dbReference type="OrthoDB" id="5368615at2759"/>
<accession>A0A6A5TC10</accession>
<proteinExistence type="predicted"/>
<reference evidence="1" key="1">
    <citation type="journal article" date="2020" name="Stud. Mycol.">
        <title>101 Dothideomycetes genomes: a test case for predicting lifestyles and emergence of pathogens.</title>
        <authorList>
            <person name="Haridas S."/>
            <person name="Albert R."/>
            <person name="Binder M."/>
            <person name="Bloem J."/>
            <person name="Labutti K."/>
            <person name="Salamov A."/>
            <person name="Andreopoulos B."/>
            <person name="Baker S."/>
            <person name="Barry K."/>
            <person name="Bills G."/>
            <person name="Bluhm B."/>
            <person name="Cannon C."/>
            <person name="Castanera R."/>
            <person name="Culley D."/>
            <person name="Daum C."/>
            <person name="Ezra D."/>
            <person name="Gonzalez J."/>
            <person name="Henrissat B."/>
            <person name="Kuo A."/>
            <person name="Liang C."/>
            <person name="Lipzen A."/>
            <person name="Lutzoni F."/>
            <person name="Magnuson J."/>
            <person name="Mondo S."/>
            <person name="Nolan M."/>
            <person name="Ohm R."/>
            <person name="Pangilinan J."/>
            <person name="Park H.-J."/>
            <person name="Ramirez L."/>
            <person name="Alfaro M."/>
            <person name="Sun H."/>
            <person name="Tritt A."/>
            <person name="Yoshinaga Y."/>
            <person name="Zwiers L.-H."/>
            <person name="Turgeon B."/>
            <person name="Goodwin S."/>
            <person name="Spatafora J."/>
            <person name="Crous P."/>
            <person name="Grigoriev I."/>
        </authorList>
    </citation>
    <scope>NUCLEOTIDE SEQUENCE</scope>
    <source>
        <strain evidence="1">CBS 675.92</strain>
    </source>
</reference>
<dbReference type="EMBL" id="ML977062">
    <property type="protein sequence ID" value="KAF1948316.1"/>
    <property type="molecule type" value="Genomic_DNA"/>
</dbReference>
<sequence length="143" mass="15371">MSASTSQPSRFRQAVEGVLATAVPMNGLNCVVFSQTPCIGTDGLGSCSVVLIVSPFAAILAHIPPRPDDADANDPEAGDKYVRSFMERVTTYYRQCQAHFPANSSSWVVCAVFGGAVALPNQQKIMRRALWDVGLTVDTSQTY</sequence>
<dbReference type="Proteomes" id="UP000800035">
    <property type="component" value="Unassembled WGS sequence"/>
</dbReference>
<gene>
    <name evidence="1" type="ORF">CC80DRAFT_317666</name>
</gene>
<keyword evidence="2" id="KW-1185">Reference proteome</keyword>
<dbReference type="AlphaFoldDB" id="A0A6A5TC10"/>
<evidence type="ECO:0000313" key="1">
    <source>
        <dbReference type="EMBL" id="KAF1948316.1"/>
    </source>
</evidence>